<evidence type="ECO:0000313" key="2">
    <source>
        <dbReference type="Proteomes" id="UP001457282"/>
    </source>
</evidence>
<dbReference type="Proteomes" id="UP001457282">
    <property type="component" value="Unassembled WGS sequence"/>
</dbReference>
<dbReference type="EMBL" id="JBEDUW010000002">
    <property type="protein sequence ID" value="KAK9942826.1"/>
    <property type="molecule type" value="Genomic_DNA"/>
</dbReference>
<accession>A0AAW1Y0V8</accession>
<dbReference type="AlphaFoldDB" id="A0AAW1Y0V8"/>
<protein>
    <recommendedName>
        <fullName evidence="3">Endonuclease/exonuclease/phosphatase</fullName>
    </recommendedName>
</protein>
<keyword evidence="2" id="KW-1185">Reference proteome</keyword>
<proteinExistence type="predicted"/>
<name>A0AAW1Y0V8_RUBAR</name>
<comment type="caution">
    <text evidence="1">The sequence shown here is derived from an EMBL/GenBank/DDBJ whole genome shotgun (WGS) entry which is preliminary data.</text>
</comment>
<evidence type="ECO:0000313" key="1">
    <source>
        <dbReference type="EMBL" id="KAK9942826.1"/>
    </source>
</evidence>
<dbReference type="Gene3D" id="3.60.10.10">
    <property type="entry name" value="Endonuclease/exonuclease/phosphatase"/>
    <property type="match status" value="1"/>
</dbReference>
<dbReference type="InterPro" id="IPR036691">
    <property type="entry name" value="Endo/exonu/phosph_ase_sf"/>
</dbReference>
<dbReference type="SUPFAM" id="SSF56219">
    <property type="entry name" value="DNase I-like"/>
    <property type="match status" value="1"/>
</dbReference>
<reference evidence="1 2" key="1">
    <citation type="journal article" date="2023" name="G3 (Bethesda)">
        <title>A chromosome-length genome assembly and annotation of blackberry (Rubus argutus, cv. 'Hillquist').</title>
        <authorList>
            <person name="Bruna T."/>
            <person name="Aryal R."/>
            <person name="Dudchenko O."/>
            <person name="Sargent D.J."/>
            <person name="Mead D."/>
            <person name="Buti M."/>
            <person name="Cavallini A."/>
            <person name="Hytonen T."/>
            <person name="Andres J."/>
            <person name="Pham M."/>
            <person name="Weisz D."/>
            <person name="Mascagni F."/>
            <person name="Usai G."/>
            <person name="Natali L."/>
            <person name="Bassil N."/>
            <person name="Fernandez G.E."/>
            <person name="Lomsadze A."/>
            <person name="Armour M."/>
            <person name="Olukolu B."/>
            <person name="Poorten T."/>
            <person name="Britton C."/>
            <person name="Davik J."/>
            <person name="Ashrafi H."/>
            <person name="Aiden E.L."/>
            <person name="Borodovsky M."/>
            <person name="Worthington M."/>
        </authorList>
    </citation>
    <scope>NUCLEOTIDE SEQUENCE [LARGE SCALE GENOMIC DNA]</scope>
    <source>
        <strain evidence="1">PI 553951</strain>
    </source>
</reference>
<gene>
    <name evidence="1" type="ORF">M0R45_008474</name>
</gene>
<sequence length="123" mass="14230">MDVLCWNCYEEVLSEGRYRGLGLFWGDGVKVCVCSKSARFIDAELEGGHGDPKWRFTGFYGHPKTSLHHLSWQAIRDMCDEDSLPWVLIGDFNEILTIAEKEACRRRRECQLWGFQEVGLMLI</sequence>
<organism evidence="1 2">
    <name type="scientific">Rubus argutus</name>
    <name type="common">Southern blackberry</name>
    <dbReference type="NCBI Taxonomy" id="59490"/>
    <lineage>
        <taxon>Eukaryota</taxon>
        <taxon>Viridiplantae</taxon>
        <taxon>Streptophyta</taxon>
        <taxon>Embryophyta</taxon>
        <taxon>Tracheophyta</taxon>
        <taxon>Spermatophyta</taxon>
        <taxon>Magnoliopsida</taxon>
        <taxon>eudicotyledons</taxon>
        <taxon>Gunneridae</taxon>
        <taxon>Pentapetalae</taxon>
        <taxon>rosids</taxon>
        <taxon>fabids</taxon>
        <taxon>Rosales</taxon>
        <taxon>Rosaceae</taxon>
        <taxon>Rosoideae</taxon>
        <taxon>Rosoideae incertae sedis</taxon>
        <taxon>Rubus</taxon>
    </lineage>
</organism>
<evidence type="ECO:0008006" key="3">
    <source>
        <dbReference type="Google" id="ProtNLM"/>
    </source>
</evidence>